<dbReference type="RefSeq" id="WP_344060807.1">
    <property type="nucleotide sequence ID" value="NZ_BAAAPU010000007.1"/>
</dbReference>
<sequence>MQSPALRRRQVCDYFHTRDVGQIVHCLEVDAPGGEVFNGANVDMSVAATSCQTQGRG</sequence>
<name>A0ABN2RZZ9_9MICO</name>
<gene>
    <name evidence="1" type="ORF">GCM10009817_18050</name>
</gene>
<protein>
    <submittedName>
        <fullName evidence="1">Uncharacterized protein</fullName>
    </submittedName>
</protein>
<reference evidence="1 2" key="1">
    <citation type="journal article" date="2019" name="Int. J. Syst. Evol. Microbiol.">
        <title>The Global Catalogue of Microorganisms (GCM) 10K type strain sequencing project: providing services to taxonomists for standard genome sequencing and annotation.</title>
        <authorList>
            <consortium name="The Broad Institute Genomics Platform"/>
            <consortium name="The Broad Institute Genome Sequencing Center for Infectious Disease"/>
            <person name="Wu L."/>
            <person name="Ma J."/>
        </authorList>
    </citation>
    <scope>NUCLEOTIDE SEQUENCE [LARGE SCALE GENOMIC DNA]</scope>
    <source>
        <strain evidence="1 2">JCM 15628</strain>
    </source>
</reference>
<comment type="caution">
    <text evidence="1">The sequence shown here is derived from an EMBL/GenBank/DDBJ whole genome shotgun (WGS) entry which is preliminary data.</text>
</comment>
<proteinExistence type="predicted"/>
<dbReference type="Proteomes" id="UP001500013">
    <property type="component" value="Unassembled WGS sequence"/>
</dbReference>
<organism evidence="1 2">
    <name type="scientific">Terrabacter lapilli</name>
    <dbReference type="NCBI Taxonomy" id="436231"/>
    <lineage>
        <taxon>Bacteria</taxon>
        <taxon>Bacillati</taxon>
        <taxon>Actinomycetota</taxon>
        <taxon>Actinomycetes</taxon>
        <taxon>Micrococcales</taxon>
        <taxon>Intrasporangiaceae</taxon>
        <taxon>Terrabacter</taxon>
    </lineage>
</organism>
<evidence type="ECO:0000313" key="2">
    <source>
        <dbReference type="Proteomes" id="UP001500013"/>
    </source>
</evidence>
<keyword evidence="2" id="KW-1185">Reference proteome</keyword>
<dbReference type="EMBL" id="BAAAPU010000007">
    <property type="protein sequence ID" value="GAA1978000.1"/>
    <property type="molecule type" value="Genomic_DNA"/>
</dbReference>
<evidence type="ECO:0000313" key="1">
    <source>
        <dbReference type="EMBL" id="GAA1978000.1"/>
    </source>
</evidence>
<accession>A0ABN2RZZ9</accession>